<feature type="active site" description="Nucleophile" evidence="6">
    <location>
        <position position="109"/>
    </location>
</feature>
<organism evidence="9 10">
    <name type="scientific">Candidatus Ornithobacterium hominis</name>
    <dbReference type="NCBI Taxonomy" id="2497989"/>
    <lineage>
        <taxon>Bacteria</taxon>
        <taxon>Pseudomonadati</taxon>
        <taxon>Bacteroidota</taxon>
        <taxon>Flavobacteriia</taxon>
        <taxon>Flavobacteriales</taxon>
        <taxon>Weeksellaceae</taxon>
        <taxon>Ornithobacterium</taxon>
    </lineage>
</organism>
<dbReference type="Pfam" id="PF02016">
    <property type="entry name" value="Peptidase_S66"/>
    <property type="match status" value="1"/>
</dbReference>
<dbReference type="Proteomes" id="UP000262142">
    <property type="component" value="Unassembled WGS sequence"/>
</dbReference>
<dbReference type="SUPFAM" id="SSF52317">
    <property type="entry name" value="Class I glutamine amidotransferase-like"/>
    <property type="match status" value="1"/>
</dbReference>
<dbReference type="InterPro" id="IPR029062">
    <property type="entry name" value="Class_I_gatase-like"/>
</dbReference>
<feature type="domain" description="LD-carboxypeptidase C-terminal" evidence="8">
    <location>
        <begin position="171"/>
        <end position="291"/>
    </location>
</feature>
<dbReference type="Gene3D" id="3.40.50.10740">
    <property type="entry name" value="Class I glutamine amidotransferase-like"/>
    <property type="match status" value="1"/>
</dbReference>
<accession>A0A383TTT7</accession>
<evidence type="ECO:0000256" key="5">
    <source>
        <dbReference type="ARBA" id="ARBA00022825"/>
    </source>
</evidence>
<dbReference type="Pfam" id="PF17676">
    <property type="entry name" value="Peptidase_S66C"/>
    <property type="match status" value="1"/>
</dbReference>
<dbReference type="EMBL" id="UNSC01000001">
    <property type="protein sequence ID" value="SZD71092.1"/>
    <property type="molecule type" value="Genomic_DNA"/>
</dbReference>
<evidence type="ECO:0000256" key="6">
    <source>
        <dbReference type="PIRSR" id="PIRSR028757-1"/>
    </source>
</evidence>
<dbReference type="AlphaFoldDB" id="A0A383TTT7"/>
<dbReference type="InterPro" id="IPR027461">
    <property type="entry name" value="Carboxypeptidase_A_C_sf"/>
</dbReference>
<evidence type="ECO:0000313" key="9">
    <source>
        <dbReference type="EMBL" id="SZD71092.1"/>
    </source>
</evidence>
<reference evidence="9 10" key="1">
    <citation type="submission" date="2018-09" db="EMBL/GenBank/DDBJ databases">
        <authorList>
            <consortium name="Pathogen Informatics"/>
        </authorList>
    </citation>
    <scope>NUCLEOTIDE SEQUENCE [LARGE SCALE GENOMIC DNA]</scope>
    <source>
        <strain evidence="9 10">OH-22767</strain>
    </source>
</reference>
<keyword evidence="2 9" id="KW-0121">Carboxypeptidase</keyword>
<feature type="domain" description="LD-carboxypeptidase N-terminal" evidence="7">
    <location>
        <begin position="10"/>
        <end position="128"/>
    </location>
</feature>
<name>A0A383TTT7_9FLAO</name>
<dbReference type="InterPro" id="IPR003507">
    <property type="entry name" value="S66_fam"/>
</dbReference>
<dbReference type="OrthoDB" id="9807329at2"/>
<dbReference type="InterPro" id="IPR040921">
    <property type="entry name" value="Peptidase_S66C"/>
</dbReference>
<protein>
    <submittedName>
        <fullName evidence="9">Murein tetrapeptide carboxypeptidase</fullName>
        <ecNumber evidence="9">3.4.17.13</ecNumber>
    </submittedName>
</protein>
<keyword evidence="10" id="KW-1185">Reference proteome</keyword>
<dbReference type="GO" id="GO:0008236">
    <property type="term" value="F:serine-type peptidase activity"/>
    <property type="evidence" value="ECO:0007669"/>
    <property type="project" value="UniProtKB-KW"/>
</dbReference>
<comment type="similarity">
    <text evidence="1">Belongs to the peptidase S66 family.</text>
</comment>
<proteinExistence type="inferred from homology"/>
<dbReference type="GO" id="GO:0006508">
    <property type="term" value="P:proteolysis"/>
    <property type="evidence" value="ECO:0007669"/>
    <property type="project" value="UniProtKB-KW"/>
</dbReference>
<dbReference type="GO" id="GO:0106415">
    <property type="term" value="F:muramoyltetrapeptide carboxypeptidase activity"/>
    <property type="evidence" value="ECO:0007669"/>
    <property type="project" value="UniProtKB-EC"/>
</dbReference>
<feature type="active site" description="Charge relay system" evidence="6">
    <location>
        <position position="278"/>
    </location>
</feature>
<evidence type="ECO:0000259" key="7">
    <source>
        <dbReference type="Pfam" id="PF02016"/>
    </source>
</evidence>
<keyword evidence="5" id="KW-0720">Serine protease</keyword>
<dbReference type="Gene3D" id="3.50.30.60">
    <property type="entry name" value="LD-carboxypeptidase A C-terminal domain-like"/>
    <property type="match status" value="1"/>
</dbReference>
<evidence type="ECO:0000313" key="10">
    <source>
        <dbReference type="Proteomes" id="UP000262142"/>
    </source>
</evidence>
<dbReference type="RefSeq" id="WP_119058770.1">
    <property type="nucleotide sequence ID" value="NZ_UNSC01000001.1"/>
</dbReference>
<dbReference type="InterPro" id="IPR040449">
    <property type="entry name" value="Peptidase_S66_N"/>
</dbReference>
<evidence type="ECO:0000256" key="3">
    <source>
        <dbReference type="ARBA" id="ARBA00022670"/>
    </source>
</evidence>
<gene>
    <name evidence="9" type="ORF">SAMEA104719789_00184</name>
</gene>
<evidence type="ECO:0000259" key="8">
    <source>
        <dbReference type="Pfam" id="PF17676"/>
    </source>
</evidence>
<keyword evidence="3" id="KW-0645">Protease</keyword>
<dbReference type="SUPFAM" id="SSF141986">
    <property type="entry name" value="LD-carboxypeptidase A C-terminal domain-like"/>
    <property type="match status" value="1"/>
</dbReference>
<evidence type="ECO:0000256" key="4">
    <source>
        <dbReference type="ARBA" id="ARBA00022801"/>
    </source>
</evidence>
<evidence type="ECO:0000256" key="2">
    <source>
        <dbReference type="ARBA" id="ARBA00022645"/>
    </source>
</evidence>
<keyword evidence="4 9" id="KW-0378">Hydrolase</keyword>
<dbReference type="PANTHER" id="PTHR30237:SF2">
    <property type="entry name" value="MUREIN TETRAPEPTIDE CARBOXYPEPTIDASE"/>
    <property type="match status" value="1"/>
</dbReference>
<evidence type="ECO:0000256" key="1">
    <source>
        <dbReference type="ARBA" id="ARBA00010233"/>
    </source>
</evidence>
<feature type="active site" description="Charge relay system" evidence="6">
    <location>
        <position position="202"/>
    </location>
</feature>
<dbReference type="PIRSF" id="PIRSF028757">
    <property type="entry name" value="LD-carboxypeptidase"/>
    <property type="match status" value="1"/>
</dbReference>
<dbReference type="InterPro" id="IPR027478">
    <property type="entry name" value="LdcA_N"/>
</dbReference>
<sequence>MRKLKSNSSIAIAAPAGRIFLQDLDFAIHWVEQNGWNAVYSKEIFKAHDFGYHYAGNAEHRKNQLQTYLDDENIDAIWFARGGYGSVQIIDDLDFSSLQKNPKWLIGYSDITVFHNHLNNLGIPTLHAVTAKQLNATYSGETYTSLLNVLRGETLNHKIASYWLNIKGKARGKLVGGNLSIIYSLLGSDSFIQGEDLILFIEDWQENWYHLDRMLMAIKRSGLLSRIRGLVVGSFTKMDIKDENQNYEQAFDEASNQIIHSFVKDLNIPVAFQFPSGHIGDNRALILGCDVILDVSEKKSMLKFFKP</sequence>
<dbReference type="PANTHER" id="PTHR30237">
    <property type="entry name" value="MURAMOYLTETRAPEPTIDE CARBOXYPEPTIDASE"/>
    <property type="match status" value="1"/>
</dbReference>
<dbReference type="CDD" id="cd07025">
    <property type="entry name" value="Peptidase_S66"/>
    <property type="match status" value="1"/>
</dbReference>
<dbReference type="EC" id="3.4.17.13" evidence="9"/>